<evidence type="ECO:0000313" key="7">
    <source>
        <dbReference type="Proteomes" id="UP000777002"/>
    </source>
</evidence>
<protein>
    <submittedName>
        <fullName evidence="6">LrgB family protein</fullName>
    </submittedName>
</protein>
<feature type="transmembrane region" description="Helical" evidence="5">
    <location>
        <begin position="98"/>
        <end position="124"/>
    </location>
</feature>
<dbReference type="InterPro" id="IPR007300">
    <property type="entry name" value="CidB/LrgB"/>
</dbReference>
<dbReference type="PANTHER" id="PTHR30249:SF0">
    <property type="entry name" value="PLASTIDAL GLYCOLATE_GLYCERATE TRANSLOCATOR 1, CHLOROPLASTIC"/>
    <property type="match status" value="1"/>
</dbReference>
<evidence type="ECO:0000256" key="5">
    <source>
        <dbReference type="SAM" id="Phobius"/>
    </source>
</evidence>
<keyword evidence="2 5" id="KW-0812">Transmembrane</keyword>
<proteinExistence type="predicted"/>
<feature type="transmembrane region" description="Helical" evidence="5">
    <location>
        <begin position="38"/>
        <end position="59"/>
    </location>
</feature>
<comment type="caution">
    <text evidence="6">The sequence shown here is derived from an EMBL/GenBank/DDBJ whole genome shotgun (WGS) entry which is preliminary data.</text>
</comment>
<gene>
    <name evidence="6" type="ORF">H5985_01925</name>
</gene>
<evidence type="ECO:0000256" key="3">
    <source>
        <dbReference type="ARBA" id="ARBA00022989"/>
    </source>
</evidence>
<feature type="transmembrane region" description="Helical" evidence="5">
    <location>
        <begin position="211"/>
        <end position="234"/>
    </location>
</feature>
<reference evidence="6 7" key="1">
    <citation type="journal article" date="2021" name="Sci. Rep.">
        <title>The distribution of antibiotic resistance genes in chicken gut microbiota commensals.</title>
        <authorList>
            <person name="Juricova H."/>
            <person name="Matiasovicova J."/>
            <person name="Kubasova T."/>
            <person name="Cejkova D."/>
            <person name="Rychlik I."/>
        </authorList>
    </citation>
    <scope>NUCLEOTIDE SEQUENCE [LARGE SCALE GENOMIC DNA]</scope>
    <source>
        <strain evidence="6 7">An562</strain>
    </source>
</reference>
<evidence type="ECO:0000256" key="1">
    <source>
        <dbReference type="ARBA" id="ARBA00004141"/>
    </source>
</evidence>
<feature type="transmembrane region" description="Helical" evidence="5">
    <location>
        <begin position="65"/>
        <end position="86"/>
    </location>
</feature>
<keyword evidence="4 5" id="KW-0472">Membrane</keyword>
<keyword evidence="3 5" id="KW-1133">Transmembrane helix</keyword>
<dbReference type="PANTHER" id="PTHR30249">
    <property type="entry name" value="PUTATIVE SEROTONIN TRANSPORTER"/>
    <property type="match status" value="1"/>
</dbReference>
<feature type="transmembrane region" description="Helical" evidence="5">
    <location>
        <begin position="16"/>
        <end position="33"/>
    </location>
</feature>
<dbReference type="RefSeq" id="WP_205049634.1">
    <property type="nucleotide sequence ID" value="NZ_JACJKX010000002.1"/>
</dbReference>
<feature type="transmembrane region" description="Helical" evidence="5">
    <location>
        <begin position="157"/>
        <end position="180"/>
    </location>
</feature>
<dbReference type="EMBL" id="JACJKX010000002">
    <property type="protein sequence ID" value="MBM6928034.1"/>
    <property type="molecule type" value="Genomic_DNA"/>
</dbReference>
<evidence type="ECO:0000313" key="6">
    <source>
        <dbReference type="EMBL" id="MBM6928034.1"/>
    </source>
</evidence>
<keyword evidence="7" id="KW-1185">Reference proteome</keyword>
<evidence type="ECO:0000256" key="4">
    <source>
        <dbReference type="ARBA" id="ARBA00023136"/>
    </source>
</evidence>
<organism evidence="6 7">
    <name type="scientific">Parasutterella secunda</name>
    <dbReference type="NCBI Taxonomy" id="626947"/>
    <lineage>
        <taxon>Bacteria</taxon>
        <taxon>Pseudomonadati</taxon>
        <taxon>Pseudomonadota</taxon>
        <taxon>Betaproteobacteria</taxon>
        <taxon>Burkholderiales</taxon>
        <taxon>Sutterellaceae</taxon>
        <taxon>Parasutterella</taxon>
    </lineage>
</organism>
<comment type="subcellular location">
    <subcellularLocation>
        <location evidence="1">Membrane</location>
        <topology evidence="1">Multi-pass membrane protein</topology>
    </subcellularLocation>
</comment>
<sequence>MMTIELLWGHLAQNPVLWLCLTLFAYQIGIWVYQKSGFITLLSPFVIAVAILLVILFATHTRYETFFAGAQFVHFLLGPATVALAVPLFDQRLRLAKLWAPLFIGVTVGCIVGVASTVLLGVLFHASFESIMSMAPKSVTTPIAMGISEKMGGIAEFTAGIVVLTGITGSLLAGIIFKLFGIKKDYIKGFALGVAAHGMGTSRAFQISDKAGAFSGLAMGLAGIVTAFVAPMLAPPLLNWLLNQ</sequence>
<dbReference type="Pfam" id="PF04172">
    <property type="entry name" value="LrgB"/>
    <property type="match status" value="1"/>
</dbReference>
<dbReference type="Proteomes" id="UP000777002">
    <property type="component" value="Unassembled WGS sequence"/>
</dbReference>
<accession>A0ABS2GRQ9</accession>
<evidence type="ECO:0000256" key="2">
    <source>
        <dbReference type="ARBA" id="ARBA00022692"/>
    </source>
</evidence>
<name>A0ABS2GRQ9_9BURK</name>